<dbReference type="AlphaFoldDB" id="A0A381TJH5"/>
<evidence type="ECO:0008006" key="5">
    <source>
        <dbReference type="Google" id="ProtNLM"/>
    </source>
</evidence>
<feature type="domain" description="DUF1553" evidence="2">
    <location>
        <begin position="457"/>
        <end position="710"/>
    </location>
</feature>
<dbReference type="SUPFAM" id="SSF46626">
    <property type="entry name" value="Cytochrome c"/>
    <property type="match status" value="1"/>
</dbReference>
<feature type="domain" description="DUF1549" evidence="1">
    <location>
        <begin position="149"/>
        <end position="354"/>
    </location>
</feature>
<reference evidence="4" key="1">
    <citation type="submission" date="2018-05" db="EMBL/GenBank/DDBJ databases">
        <authorList>
            <person name="Lanie J.A."/>
            <person name="Ng W.-L."/>
            <person name="Kazmierczak K.M."/>
            <person name="Andrzejewski T.M."/>
            <person name="Davidsen T.M."/>
            <person name="Wayne K.J."/>
            <person name="Tettelin H."/>
            <person name="Glass J.I."/>
            <person name="Rusch D."/>
            <person name="Podicherti R."/>
            <person name="Tsui H.-C.T."/>
            <person name="Winkler M.E."/>
        </authorList>
    </citation>
    <scope>NUCLEOTIDE SEQUENCE</scope>
</reference>
<dbReference type="PANTHER" id="PTHR35889">
    <property type="entry name" value="CYCLOINULO-OLIGOSACCHARIDE FRUCTANOTRANSFERASE-RELATED"/>
    <property type="match status" value="1"/>
</dbReference>
<dbReference type="Gene3D" id="1.10.760.10">
    <property type="entry name" value="Cytochrome c-like domain"/>
    <property type="match status" value="1"/>
</dbReference>
<proteinExistence type="predicted"/>
<evidence type="ECO:0000259" key="2">
    <source>
        <dbReference type="Pfam" id="PF07587"/>
    </source>
</evidence>
<dbReference type="EMBL" id="UINC01004622">
    <property type="protein sequence ID" value="SVA15688.1"/>
    <property type="molecule type" value="Genomic_DNA"/>
</dbReference>
<dbReference type="InterPro" id="IPR011444">
    <property type="entry name" value="DUF1549"/>
</dbReference>
<dbReference type="PANTHER" id="PTHR35889:SF3">
    <property type="entry name" value="F-BOX DOMAIN-CONTAINING PROTEIN"/>
    <property type="match status" value="1"/>
</dbReference>
<dbReference type="GO" id="GO:0009055">
    <property type="term" value="F:electron transfer activity"/>
    <property type="evidence" value="ECO:0007669"/>
    <property type="project" value="InterPro"/>
</dbReference>
<sequence>MAKSTALVGALAVGLANPGAVRIDFNRDIRPVLSGNCFQCHGPDAAKRKAGLRLDAREGATQSRDGVRAVDPADLAKSELLVRITSTDPDTRMPPPEANSRLTPEQVKLLSEWVMAGGEYNRHWAFNRPVRQPPPSLAADRSAWAKNAVDVFVAARQVESGVVPSLQAPKATLLRRVSLDLTGLPPAPAQIAAFVSDTSPDAFERVVDGLLQSPHYGERWGRHWLDTARYADSDGYSHDAGRSMWPYRDWVIDATNRDLSFDQFVVEQLAGDLLPGATLAQRIATGFHRNTQINTEGGVDKEQFRIDSIFDRIATTGEVMFGLTLGCAQCHDHKFDPISQLEYYRLFAFFNNADEPRIEAPTADVMARRVQHGMRVKQLEAGLKGLGKENAKRKPLEASLAKLKKARPAAATTLVMARRGKPRTTRRFVQGDFTRPAEVMQPGTPSVLHRLARTNGDRLDFARWVADRNNPLLARVAVNRMWQHFFGRGIVQTENDFGSQGTPPTHPALLDWLAVEFMENGWSQKQIHRLIVTSATYRQASLRRADLERVDPYNKWLGRQARFRLDAEVVRDVALASSGLLSAKMGGPGVFPPQPDGCMDLGQHRKTWKASGGEDRFRRAAYTYRWRNTPHPALKVFDAPAGLAACTRRIRSNTPLQALTLMNDPAFVELALGLAKRLMAEADSAAKRIRLGFRLCLGREPDAEELRLLTGLVESQHSEFAAQSAEAEAVVATSRSLGQATQPASSNTELAAWTMAARVLLNLDETITRE</sequence>
<gene>
    <name evidence="4" type="ORF">METZ01_LOCUS68542</name>
</gene>
<dbReference type="GO" id="GO:0020037">
    <property type="term" value="F:heme binding"/>
    <property type="evidence" value="ECO:0007669"/>
    <property type="project" value="InterPro"/>
</dbReference>
<evidence type="ECO:0000259" key="3">
    <source>
        <dbReference type="Pfam" id="PF07635"/>
    </source>
</evidence>
<organism evidence="4">
    <name type="scientific">marine metagenome</name>
    <dbReference type="NCBI Taxonomy" id="408172"/>
    <lineage>
        <taxon>unclassified sequences</taxon>
        <taxon>metagenomes</taxon>
        <taxon>ecological metagenomes</taxon>
    </lineage>
</organism>
<dbReference type="InterPro" id="IPR011429">
    <property type="entry name" value="Cyt_c_Planctomycete-type"/>
</dbReference>
<accession>A0A381TJH5</accession>
<evidence type="ECO:0000313" key="4">
    <source>
        <dbReference type="EMBL" id="SVA15688.1"/>
    </source>
</evidence>
<dbReference type="InterPro" id="IPR036909">
    <property type="entry name" value="Cyt_c-like_dom_sf"/>
</dbReference>
<feature type="domain" description="Cytochrome C Planctomycete-type" evidence="3">
    <location>
        <begin position="37"/>
        <end position="97"/>
    </location>
</feature>
<evidence type="ECO:0000259" key="1">
    <source>
        <dbReference type="Pfam" id="PF07583"/>
    </source>
</evidence>
<protein>
    <recommendedName>
        <fullName evidence="5">Cytochrome c domain-containing protein</fullName>
    </recommendedName>
</protein>
<dbReference type="Pfam" id="PF07583">
    <property type="entry name" value="PSCyt2"/>
    <property type="match status" value="1"/>
</dbReference>
<name>A0A381TJH5_9ZZZZ</name>
<dbReference type="Pfam" id="PF07635">
    <property type="entry name" value="PSCyt1"/>
    <property type="match status" value="1"/>
</dbReference>
<dbReference type="Pfam" id="PF07587">
    <property type="entry name" value="PSD1"/>
    <property type="match status" value="1"/>
</dbReference>
<dbReference type="InterPro" id="IPR022655">
    <property type="entry name" value="DUF1553"/>
</dbReference>